<feature type="transmembrane region" description="Helical" evidence="1">
    <location>
        <begin position="129"/>
        <end position="151"/>
    </location>
</feature>
<feature type="transmembrane region" description="Helical" evidence="1">
    <location>
        <begin position="171"/>
        <end position="196"/>
    </location>
</feature>
<reference evidence="2 3" key="1">
    <citation type="submission" date="2021-03" db="EMBL/GenBank/DDBJ databases">
        <title>Genomic Encyclopedia of Type Strains, Phase IV (KMG-IV): sequencing the most valuable type-strain genomes for metagenomic binning, comparative biology and taxonomic classification.</title>
        <authorList>
            <person name="Goeker M."/>
        </authorList>
    </citation>
    <scope>NUCLEOTIDE SEQUENCE [LARGE SCALE GENOMIC DNA]</scope>
    <source>
        <strain evidence="2 3">DSM 3984</strain>
    </source>
</reference>
<protein>
    <submittedName>
        <fullName evidence="2">Membrane protein</fullName>
    </submittedName>
</protein>
<keyword evidence="1" id="KW-0812">Transmembrane</keyword>
<organism evidence="2 3">
    <name type="scientific">Clostridium moniliforme</name>
    <dbReference type="NCBI Taxonomy" id="39489"/>
    <lineage>
        <taxon>Bacteria</taxon>
        <taxon>Bacillati</taxon>
        <taxon>Bacillota</taxon>
        <taxon>Clostridia</taxon>
        <taxon>Eubacteriales</taxon>
        <taxon>Clostridiaceae</taxon>
        <taxon>Clostridium</taxon>
    </lineage>
</organism>
<dbReference type="Pfam" id="PF12822">
    <property type="entry name" value="ECF_trnsprt"/>
    <property type="match status" value="1"/>
</dbReference>
<proteinExistence type="predicted"/>
<keyword evidence="1" id="KW-1133">Transmembrane helix</keyword>
<dbReference type="Gene3D" id="1.10.1760.20">
    <property type="match status" value="1"/>
</dbReference>
<name>A0ABS4F1Q7_9CLOT</name>
<evidence type="ECO:0000256" key="1">
    <source>
        <dbReference type="SAM" id="Phobius"/>
    </source>
</evidence>
<keyword evidence="1" id="KW-0472">Membrane</keyword>
<feature type="transmembrane region" description="Helical" evidence="1">
    <location>
        <begin position="23"/>
        <end position="44"/>
    </location>
</feature>
<dbReference type="EMBL" id="JAGGJZ010000005">
    <property type="protein sequence ID" value="MBP1890178.1"/>
    <property type="molecule type" value="Genomic_DNA"/>
</dbReference>
<keyword evidence="3" id="KW-1185">Reference proteome</keyword>
<evidence type="ECO:0000313" key="3">
    <source>
        <dbReference type="Proteomes" id="UP000783390"/>
    </source>
</evidence>
<evidence type="ECO:0000313" key="2">
    <source>
        <dbReference type="EMBL" id="MBP1890178.1"/>
    </source>
</evidence>
<accession>A0ABS4F1Q7</accession>
<comment type="caution">
    <text evidence="2">The sequence shown here is derived from an EMBL/GenBank/DDBJ whole genome shotgun (WGS) entry which is preliminary data.</text>
</comment>
<feature type="transmembrane region" description="Helical" evidence="1">
    <location>
        <begin position="56"/>
        <end position="80"/>
    </location>
</feature>
<feature type="transmembrane region" description="Helical" evidence="1">
    <location>
        <begin position="92"/>
        <end position="117"/>
    </location>
</feature>
<sequence length="201" mass="21733">MSTKSSVEEKKGAAKTKFSTRQIAVVGMLFAITIVLGATGLGFIPIPPLKLTIMHIPVIIASLIEGPIIGGLNGLLFGFFSMFQSATNPTPLSFIFLNPIVAVIPRVLIGIVPYYVYKLVRTRSDKFNLSISILLGSFTNTIGVMGLIYIIYLKEYAKVLGISISVAKKIILGYILNGFVSGSFAILISLPVILAVRKIRK</sequence>
<gene>
    <name evidence="2" type="ORF">J2Z53_001768</name>
</gene>
<dbReference type="RefSeq" id="WP_209797107.1">
    <property type="nucleotide sequence ID" value="NZ_JAGGJZ010000005.1"/>
</dbReference>
<dbReference type="InterPro" id="IPR024529">
    <property type="entry name" value="ECF_trnsprt_substrate-spec"/>
</dbReference>
<dbReference type="Proteomes" id="UP000783390">
    <property type="component" value="Unassembled WGS sequence"/>
</dbReference>